<proteinExistence type="inferred from homology"/>
<protein>
    <submittedName>
        <fullName evidence="5">Sugar kinase</fullName>
    </submittedName>
</protein>
<dbReference type="SUPFAM" id="SSF53613">
    <property type="entry name" value="Ribokinase-like"/>
    <property type="match status" value="1"/>
</dbReference>
<dbReference type="PROSITE" id="PS00584">
    <property type="entry name" value="PFKB_KINASES_2"/>
    <property type="match status" value="1"/>
</dbReference>
<dbReference type="Proteomes" id="UP001595721">
    <property type="component" value="Unassembled WGS sequence"/>
</dbReference>
<reference evidence="6" key="1">
    <citation type="journal article" date="2019" name="Int. J. Syst. Evol. Microbiol.">
        <title>The Global Catalogue of Microorganisms (GCM) 10K type strain sequencing project: providing services to taxonomists for standard genome sequencing and annotation.</title>
        <authorList>
            <consortium name="The Broad Institute Genomics Platform"/>
            <consortium name="The Broad Institute Genome Sequencing Center for Infectious Disease"/>
            <person name="Wu L."/>
            <person name="Ma J."/>
        </authorList>
    </citation>
    <scope>NUCLEOTIDE SEQUENCE [LARGE SCALE GENOMIC DNA]</scope>
    <source>
        <strain evidence="6">KCTC 42899</strain>
    </source>
</reference>
<organism evidence="5 6">
    <name type="scientific">Paracoccus mangrovi</name>
    <dbReference type="NCBI Taxonomy" id="1715645"/>
    <lineage>
        <taxon>Bacteria</taxon>
        <taxon>Pseudomonadati</taxon>
        <taxon>Pseudomonadota</taxon>
        <taxon>Alphaproteobacteria</taxon>
        <taxon>Rhodobacterales</taxon>
        <taxon>Paracoccaceae</taxon>
        <taxon>Paracoccus</taxon>
    </lineage>
</organism>
<dbReference type="PANTHER" id="PTHR43085:SF15">
    <property type="entry name" value="2-DEHYDRO-3-DEOXYGLUCONOKINASE"/>
    <property type="match status" value="1"/>
</dbReference>
<comment type="caution">
    <text evidence="5">The sequence shown here is derived from an EMBL/GenBank/DDBJ whole genome shotgun (WGS) entry which is preliminary data.</text>
</comment>
<feature type="domain" description="Carbohydrate kinase PfkB" evidence="4">
    <location>
        <begin position="11"/>
        <end position="301"/>
    </location>
</feature>
<evidence type="ECO:0000256" key="2">
    <source>
        <dbReference type="ARBA" id="ARBA00022679"/>
    </source>
</evidence>
<dbReference type="Pfam" id="PF00294">
    <property type="entry name" value="PfkB"/>
    <property type="match status" value="1"/>
</dbReference>
<dbReference type="EMBL" id="JBHRXJ010000011">
    <property type="protein sequence ID" value="MFC3529463.1"/>
    <property type="molecule type" value="Genomic_DNA"/>
</dbReference>
<dbReference type="RefSeq" id="WP_377745428.1">
    <property type="nucleotide sequence ID" value="NZ_JBHRXJ010000011.1"/>
</dbReference>
<dbReference type="InterPro" id="IPR029056">
    <property type="entry name" value="Ribokinase-like"/>
</dbReference>
<dbReference type="InterPro" id="IPR002173">
    <property type="entry name" value="Carboh/pur_kinase_PfkB_CS"/>
</dbReference>
<keyword evidence="6" id="KW-1185">Reference proteome</keyword>
<keyword evidence="2" id="KW-0808">Transferase</keyword>
<evidence type="ECO:0000313" key="6">
    <source>
        <dbReference type="Proteomes" id="UP001595721"/>
    </source>
</evidence>
<sequence length="312" mass="32724">MNGGEQTPPILSIGEAMLELSAAGQDDLWRLGIAGDTLNTAWYLRRLLGQGARVDYFSRVGTGEFSQKMLDFLTAEGIGTDHIARDPGREIGLYAISLKNGERSFSYWRDSSAAKLLADDPAALDRALAGAGIAYFSGISVAILSDRGRANLRDALARARAAGTMVVFDPNLRPRLWPDAAAMRAGIEAAAAGADLVLPSFDDEATHFGDADAGATIRRYLDLGAGHVVVKNGGGPMWFDGNRGTGALPDLSPDTPVDTTAAGDSFNAGYLAAMLAGADCADAIRAGHALSRQVIRHRGALVPQAVADARLT</sequence>
<accession>A0ABV7R645</accession>
<keyword evidence="3 5" id="KW-0418">Kinase</keyword>
<name>A0ABV7R645_9RHOB</name>
<comment type="similarity">
    <text evidence="1">Belongs to the carbohydrate kinase PfkB family.</text>
</comment>
<evidence type="ECO:0000259" key="4">
    <source>
        <dbReference type="Pfam" id="PF00294"/>
    </source>
</evidence>
<dbReference type="InterPro" id="IPR050306">
    <property type="entry name" value="PfkB_Carbo_kinase"/>
</dbReference>
<dbReference type="GO" id="GO:0016301">
    <property type="term" value="F:kinase activity"/>
    <property type="evidence" value="ECO:0007669"/>
    <property type="project" value="UniProtKB-KW"/>
</dbReference>
<evidence type="ECO:0000256" key="1">
    <source>
        <dbReference type="ARBA" id="ARBA00010688"/>
    </source>
</evidence>
<dbReference type="Gene3D" id="3.40.1190.20">
    <property type="match status" value="1"/>
</dbReference>
<evidence type="ECO:0000313" key="5">
    <source>
        <dbReference type="EMBL" id="MFC3529463.1"/>
    </source>
</evidence>
<evidence type="ECO:0000256" key="3">
    <source>
        <dbReference type="ARBA" id="ARBA00022777"/>
    </source>
</evidence>
<dbReference type="PANTHER" id="PTHR43085">
    <property type="entry name" value="HEXOKINASE FAMILY MEMBER"/>
    <property type="match status" value="1"/>
</dbReference>
<dbReference type="CDD" id="cd01166">
    <property type="entry name" value="KdgK"/>
    <property type="match status" value="1"/>
</dbReference>
<dbReference type="InterPro" id="IPR011611">
    <property type="entry name" value="PfkB_dom"/>
</dbReference>
<gene>
    <name evidence="5" type="ORF">ACFOMH_14885</name>
</gene>